<reference evidence="5" key="1">
    <citation type="journal article" date="2019" name="Int. J. Syst. Evol. Microbiol.">
        <title>The Global Catalogue of Microorganisms (GCM) 10K type strain sequencing project: providing services to taxonomists for standard genome sequencing and annotation.</title>
        <authorList>
            <consortium name="The Broad Institute Genomics Platform"/>
            <consortium name="The Broad Institute Genome Sequencing Center for Infectious Disease"/>
            <person name="Wu L."/>
            <person name="Ma J."/>
        </authorList>
    </citation>
    <scope>NUCLEOTIDE SEQUENCE [LARGE SCALE GENOMIC DNA]</scope>
    <source>
        <strain evidence="5">NBRC 100033</strain>
    </source>
</reference>
<dbReference type="HAMAP" id="MF_00715">
    <property type="entry name" value="SlyX"/>
    <property type="match status" value="1"/>
</dbReference>
<evidence type="ECO:0000313" key="4">
    <source>
        <dbReference type="EMBL" id="GLR63364.1"/>
    </source>
</evidence>
<dbReference type="InterPro" id="IPR007236">
    <property type="entry name" value="SlyX"/>
</dbReference>
<sequence length="74" mass="8785">MKQYEKRLIGLESQLAFQDDLIEQLNQQVILQQNDLLLMQKQLQLMAQRFKELEATNEQQGDQPSAEDERPPHY</sequence>
<feature type="coiled-coil region" evidence="2">
    <location>
        <begin position="8"/>
        <end position="42"/>
    </location>
</feature>
<dbReference type="Pfam" id="PF04102">
    <property type="entry name" value="SlyX"/>
    <property type="match status" value="1"/>
</dbReference>
<evidence type="ECO:0000256" key="2">
    <source>
        <dbReference type="SAM" id="Coils"/>
    </source>
</evidence>
<accession>A0ABQ5ZTQ5</accession>
<evidence type="ECO:0000313" key="5">
    <source>
        <dbReference type="Proteomes" id="UP001156682"/>
    </source>
</evidence>
<gene>
    <name evidence="1" type="primary">slyX</name>
    <name evidence="4" type="ORF">GCM10007878_07990</name>
</gene>
<dbReference type="EMBL" id="BSOR01000015">
    <property type="protein sequence ID" value="GLR63364.1"/>
    <property type="molecule type" value="Genomic_DNA"/>
</dbReference>
<name>A0ABQ5ZTQ5_9GAMM</name>
<feature type="region of interest" description="Disordered" evidence="3">
    <location>
        <begin position="54"/>
        <end position="74"/>
    </location>
</feature>
<evidence type="ECO:0000256" key="3">
    <source>
        <dbReference type="SAM" id="MobiDB-lite"/>
    </source>
</evidence>
<protein>
    <recommendedName>
        <fullName evidence="1">Protein SlyX homolog</fullName>
    </recommendedName>
</protein>
<keyword evidence="2" id="KW-0175">Coiled coil</keyword>
<evidence type="ECO:0000256" key="1">
    <source>
        <dbReference type="HAMAP-Rule" id="MF_00715"/>
    </source>
</evidence>
<keyword evidence="5" id="KW-1185">Reference proteome</keyword>
<comment type="similarity">
    <text evidence="1">Belongs to the SlyX family.</text>
</comment>
<organism evidence="4 5">
    <name type="scientific">Marinospirillum insulare</name>
    <dbReference type="NCBI Taxonomy" id="217169"/>
    <lineage>
        <taxon>Bacteria</taxon>
        <taxon>Pseudomonadati</taxon>
        <taxon>Pseudomonadota</taxon>
        <taxon>Gammaproteobacteria</taxon>
        <taxon>Oceanospirillales</taxon>
        <taxon>Oceanospirillaceae</taxon>
        <taxon>Marinospirillum</taxon>
    </lineage>
</organism>
<dbReference type="PANTHER" id="PTHR36508:SF1">
    <property type="entry name" value="PROTEIN SLYX"/>
    <property type="match status" value="1"/>
</dbReference>
<dbReference type="RefSeq" id="WP_027852060.1">
    <property type="nucleotide sequence ID" value="NZ_BSOR01000015.1"/>
</dbReference>
<dbReference type="Proteomes" id="UP001156682">
    <property type="component" value="Unassembled WGS sequence"/>
</dbReference>
<comment type="caution">
    <text evidence="4">The sequence shown here is derived from an EMBL/GenBank/DDBJ whole genome shotgun (WGS) entry which is preliminary data.</text>
</comment>
<dbReference type="PANTHER" id="PTHR36508">
    <property type="entry name" value="PROTEIN SLYX"/>
    <property type="match status" value="1"/>
</dbReference>
<proteinExistence type="inferred from homology"/>
<dbReference type="Gene3D" id="1.20.5.300">
    <property type="match status" value="1"/>
</dbReference>